<sequence>MHPQRAHDPGGRLSAAAGAREPAPPFTPERAHDSGGRLSAAAAARDPPRPFAPERDDDPGGRLSAAAAARDRPRPFAPERAHDPGGRLSAAAGARTATLLGLRAPAGPPQGGEQSPLGGEARRLAPPRSGGLTPPRSARSPPPRPWAAARRRTRCAHAGRGRRTLRRTTRRRR</sequence>
<protein>
    <submittedName>
        <fullName evidence="2">Uncharacterized protein</fullName>
    </submittedName>
</protein>
<evidence type="ECO:0000313" key="2">
    <source>
        <dbReference type="EMBL" id="OIQ88297.1"/>
    </source>
</evidence>
<feature type="compositionally biased region" description="Basic and acidic residues" evidence="1">
    <location>
        <begin position="46"/>
        <end position="60"/>
    </location>
</feature>
<dbReference type="AlphaFoldDB" id="A0A1J5QX68"/>
<feature type="compositionally biased region" description="Basic and acidic residues" evidence="1">
    <location>
        <begin position="69"/>
        <end position="85"/>
    </location>
</feature>
<proteinExistence type="predicted"/>
<gene>
    <name evidence="2" type="ORF">GALL_298290</name>
</gene>
<organism evidence="2">
    <name type="scientific">mine drainage metagenome</name>
    <dbReference type="NCBI Taxonomy" id="410659"/>
    <lineage>
        <taxon>unclassified sequences</taxon>
        <taxon>metagenomes</taxon>
        <taxon>ecological metagenomes</taxon>
    </lineage>
</organism>
<feature type="compositionally biased region" description="Basic and acidic residues" evidence="1">
    <location>
        <begin position="1"/>
        <end position="10"/>
    </location>
</feature>
<feature type="region of interest" description="Disordered" evidence="1">
    <location>
        <begin position="1"/>
        <end position="173"/>
    </location>
</feature>
<evidence type="ECO:0000256" key="1">
    <source>
        <dbReference type="SAM" id="MobiDB-lite"/>
    </source>
</evidence>
<comment type="caution">
    <text evidence="2">The sequence shown here is derived from an EMBL/GenBank/DDBJ whole genome shotgun (WGS) entry which is preliminary data.</text>
</comment>
<feature type="compositionally biased region" description="Low complexity" evidence="1">
    <location>
        <begin position="86"/>
        <end position="105"/>
    </location>
</feature>
<feature type="compositionally biased region" description="Basic residues" evidence="1">
    <location>
        <begin position="149"/>
        <end position="173"/>
    </location>
</feature>
<dbReference type="EMBL" id="MLJW01000378">
    <property type="protein sequence ID" value="OIQ88297.1"/>
    <property type="molecule type" value="Genomic_DNA"/>
</dbReference>
<accession>A0A1J5QX68</accession>
<name>A0A1J5QX68_9ZZZZ</name>
<reference evidence="2" key="1">
    <citation type="submission" date="2016-10" db="EMBL/GenBank/DDBJ databases">
        <title>Sequence of Gallionella enrichment culture.</title>
        <authorList>
            <person name="Poehlein A."/>
            <person name="Muehling M."/>
            <person name="Daniel R."/>
        </authorList>
    </citation>
    <scope>NUCLEOTIDE SEQUENCE</scope>
</reference>